<feature type="transmembrane region" description="Helical" evidence="6">
    <location>
        <begin position="381"/>
        <end position="401"/>
    </location>
</feature>
<dbReference type="Proteomes" id="UP001597040">
    <property type="component" value="Unassembled WGS sequence"/>
</dbReference>
<comment type="caution">
    <text evidence="8">The sequence shown here is derived from an EMBL/GenBank/DDBJ whole genome shotgun (WGS) entry which is preliminary data.</text>
</comment>
<feature type="domain" description="ABC-2 type transporter transmembrane" evidence="7">
    <location>
        <begin position="23"/>
        <end position="399"/>
    </location>
</feature>
<evidence type="ECO:0000256" key="5">
    <source>
        <dbReference type="ARBA" id="ARBA00023136"/>
    </source>
</evidence>
<evidence type="ECO:0000256" key="3">
    <source>
        <dbReference type="ARBA" id="ARBA00022692"/>
    </source>
</evidence>
<accession>A0ABW3LNH4</accession>
<evidence type="ECO:0000313" key="8">
    <source>
        <dbReference type="EMBL" id="MFD1039582.1"/>
    </source>
</evidence>
<feature type="transmembrane region" description="Helical" evidence="6">
    <location>
        <begin position="212"/>
        <end position="235"/>
    </location>
</feature>
<evidence type="ECO:0000256" key="2">
    <source>
        <dbReference type="ARBA" id="ARBA00022475"/>
    </source>
</evidence>
<evidence type="ECO:0000259" key="7">
    <source>
        <dbReference type="Pfam" id="PF12698"/>
    </source>
</evidence>
<dbReference type="EMBL" id="JBHTKJ010000039">
    <property type="protein sequence ID" value="MFD1039582.1"/>
    <property type="molecule type" value="Genomic_DNA"/>
</dbReference>
<evidence type="ECO:0000256" key="1">
    <source>
        <dbReference type="ARBA" id="ARBA00004651"/>
    </source>
</evidence>
<comment type="subcellular location">
    <subcellularLocation>
        <location evidence="1">Cell membrane</location>
        <topology evidence="1">Multi-pass membrane protein</topology>
    </subcellularLocation>
</comment>
<keyword evidence="4 6" id="KW-1133">Transmembrane helix</keyword>
<dbReference type="Pfam" id="PF12698">
    <property type="entry name" value="ABC2_membrane_3"/>
    <property type="match status" value="1"/>
</dbReference>
<proteinExistence type="predicted"/>
<dbReference type="InterPro" id="IPR013525">
    <property type="entry name" value="ABC2_TM"/>
</dbReference>
<protein>
    <submittedName>
        <fullName evidence="8">ABC transporter permease</fullName>
    </submittedName>
</protein>
<sequence length="407" mass="46894">MNFLKHVVLFINNNFRQLQRKWFILPLILLFPVIIITLITTIIISIFTPDEYNPIHIGLVDLDQSMETTSVVELIEESSQLGTFIQLHSMSEIEAQSAIRNNLISTYVIFPDDFTENLYNGTSVTLEMVGNPQKQTDSYLAKELLESITRHISASQANILTINYYAKELAIDNETRSDLLYEQFTNFLFYTIGKDRTVNEKEILNQATTSPLHYYTLSSWFIVMSVWLLSIYYVLSKEHSLRLKNRMRLYGVTNIQQIIAKIMVTIIITTIFSILAFIGMERMIDWDLSVNDFVRITNITLLYCIIFIVNIAIIEGIIESLKLRLLAQSIFTGLVLLISGAIIPTLYFPLNVQGLMPYSFSSQSLLWLQEIVLNARLYIDYVPLLLMNAIGICVLLGLLLWKERRFP</sequence>
<keyword evidence="3 6" id="KW-0812">Transmembrane</keyword>
<feature type="transmembrane region" description="Helical" evidence="6">
    <location>
        <begin position="22"/>
        <end position="47"/>
    </location>
</feature>
<evidence type="ECO:0000256" key="6">
    <source>
        <dbReference type="SAM" id="Phobius"/>
    </source>
</evidence>
<feature type="transmembrane region" description="Helical" evidence="6">
    <location>
        <begin position="255"/>
        <end position="279"/>
    </location>
</feature>
<evidence type="ECO:0000313" key="9">
    <source>
        <dbReference type="Proteomes" id="UP001597040"/>
    </source>
</evidence>
<gene>
    <name evidence="8" type="ORF">ACFQ3N_14430</name>
</gene>
<keyword evidence="9" id="KW-1185">Reference proteome</keyword>
<feature type="transmembrane region" description="Helical" evidence="6">
    <location>
        <begin position="299"/>
        <end position="318"/>
    </location>
</feature>
<dbReference type="Gene3D" id="3.40.1710.10">
    <property type="entry name" value="abc type-2 transporter like domain"/>
    <property type="match status" value="1"/>
</dbReference>
<dbReference type="RefSeq" id="WP_390363239.1">
    <property type="nucleotide sequence ID" value="NZ_JBHTKJ010000039.1"/>
</dbReference>
<dbReference type="PANTHER" id="PTHR30294:SF29">
    <property type="entry name" value="MULTIDRUG ABC TRANSPORTER PERMEASE YBHS-RELATED"/>
    <property type="match status" value="1"/>
</dbReference>
<evidence type="ECO:0000256" key="4">
    <source>
        <dbReference type="ARBA" id="ARBA00022989"/>
    </source>
</evidence>
<name>A0ABW3LNH4_9BACI</name>
<reference evidence="9" key="1">
    <citation type="journal article" date="2019" name="Int. J. Syst. Evol. Microbiol.">
        <title>The Global Catalogue of Microorganisms (GCM) 10K type strain sequencing project: providing services to taxonomists for standard genome sequencing and annotation.</title>
        <authorList>
            <consortium name="The Broad Institute Genomics Platform"/>
            <consortium name="The Broad Institute Genome Sequencing Center for Infectious Disease"/>
            <person name="Wu L."/>
            <person name="Ma J."/>
        </authorList>
    </citation>
    <scope>NUCLEOTIDE SEQUENCE [LARGE SCALE GENOMIC DNA]</scope>
    <source>
        <strain evidence="9">CCUG 56754</strain>
    </source>
</reference>
<organism evidence="8 9">
    <name type="scientific">Virgibacillus byunsanensis</name>
    <dbReference type="NCBI Taxonomy" id="570945"/>
    <lineage>
        <taxon>Bacteria</taxon>
        <taxon>Bacillati</taxon>
        <taxon>Bacillota</taxon>
        <taxon>Bacilli</taxon>
        <taxon>Bacillales</taxon>
        <taxon>Bacillaceae</taxon>
        <taxon>Virgibacillus</taxon>
    </lineage>
</organism>
<keyword evidence="5 6" id="KW-0472">Membrane</keyword>
<dbReference type="PANTHER" id="PTHR30294">
    <property type="entry name" value="MEMBRANE COMPONENT OF ABC TRANSPORTER YHHJ-RELATED"/>
    <property type="match status" value="1"/>
</dbReference>
<keyword evidence="2" id="KW-1003">Cell membrane</keyword>
<feature type="transmembrane region" description="Helical" evidence="6">
    <location>
        <begin position="330"/>
        <end position="350"/>
    </location>
</feature>
<dbReference type="InterPro" id="IPR051449">
    <property type="entry name" value="ABC-2_transporter_component"/>
</dbReference>